<keyword evidence="4" id="KW-0233">DNA recombination</keyword>
<dbReference type="AlphaFoldDB" id="A0A918IBC7"/>
<dbReference type="CDD" id="cd01189">
    <property type="entry name" value="INT_ICEBs1_C_like"/>
    <property type="match status" value="1"/>
</dbReference>
<comment type="caution">
    <text evidence="8">The sequence shown here is derived from an EMBL/GenBank/DDBJ whole genome shotgun (WGS) entry which is preliminary data.</text>
</comment>
<keyword evidence="2" id="KW-0229">DNA integration</keyword>
<dbReference type="PANTHER" id="PTHR30629">
    <property type="entry name" value="PROPHAGE INTEGRASE"/>
    <property type="match status" value="1"/>
</dbReference>
<name>A0A918IBC7_9ACTN</name>
<evidence type="ECO:0000256" key="2">
    <source>
        <dbReference type="ARBA" id="ARBA00022908"/>
    </source>
</evidence>
<proteinExistence type="inferred from homology"/>
<dbReference type="InterPro" id="IPR044068">
    <property type="entry name" value="CB"/>
</dbReference>
<evidence type="ECO:0000256" key="5">
    <source>
        <dbReference type="PROSITE-ProRule" id="PRU01248"/>
    </source>
</evidence>
<dbReference type="Proteomes" id="UP000618795">
    <property type="component" value="Unassembled WGS sequence"/>
</dbReference>
<accession>A0A918IBC7</accession>
<sequence>MTEAPERRTRAGHGDDSIYWDKSKNRYIGAVSLGYTPAGKRNRPKVSGKTKAEVRQKLRELKKELAAGVKTPANYTVAQAVSDWLAQGLKGREATSVDTYRSLADNHIIPQLGKGKLRDLEADDLDAWLEAEAEVLATQSLKMVHSVLRRSISHAQRRGRAVRNVADLVEVPEGRSGRPSKSLSLKQAAAVLRAKEGTWIHAYVVLSLLVGVRPEEARPLTWSHVHLSRSGKEKPHVDVWRSVRRHGETKTRKSRRSLAMPQQTVVVMRAHKRREQAACVAAGREWTDERLVFPTETGELRSALNVRRNFRTLLKEAGFANPKEWTPRELRTSFVSVLSDHGIPIEVISRLVGHNGSGTTERVYRKQLRPVISEGAEAMDDIFGDNEEAVEDDCPDGP</sequence>
<dbReference type="GO" id="GO:0015074">
    <property type="term" value="P:DNA integration"/>
    <property type="evidence" value="ECO:0007669"/>
    <property type="project" value="UniProtKB-KW"/>
</dbReference>
<evidence type="ECO:0000313" key="8">
    <source>
        <dbReference type="EMBL" id="GGU94469.1"/>
    </source>
</evidence>
<protein>
    <submittedName>
        <fullName evidence="8">Site-specific integrase</fullName>
    </submittedName>
</protein>
<evidence type="ECO:0000256" key="3">
    <source>
        <dbReference type="ARBA" id="ARBA00023125"/>
    </source>
</evidence>
<evidence type="ECO:0000259" key="6">
    <source>
        <dbReference type="PROSITE" id="PS51898"/>
    </source>
</evidence>
<organism evidence="8 9">
    <name type="scientific">Streptomyces filipinensis</name>
    <dbReference type="NCBI Taxonomy" id="66887"/>
    <lineage>
        <taxon>Bacteria</taxon>
        <taxon>Bacillati</taxon>
        <taxon>Actinomycetota</taxon>
        <taxon>Actinomycetes</taxon>
        <taxon>Kitasatosporales</taxon>
        <taxon>Streptomycetaceae</taxon>
        <taxon>Streptomyces</taxon>
    </lineage>
</organism>
<evidence type="ECO:0000313" key="9">
    <source>
        <dbReference type="Proteomes" id="UP000618795"/>
    </source>
</evidence>
<dbReference type="PROSITE" id="PS51898">
    <property type="entry name" value="TYR_RECOMBINASE"/>
    <property type="match status" value="1"/>
</dbReference>
<feature type="domain" description="Tyr recombinase" evidence="6">
    <location>
        <begin position="178"/>
        <end position="380"/>
    </location>
</feature>
<dbReference type="RefSeq" id="WP_191874167.1">
    <property type="nucleotide sequence ID" value="NZ_BMTD01000006.1"/>
</dbReference>
<evidence type="ECO:0000256" key="1">
    <source>
        <dbReference type="ARBA" id="ARBA00008857"/>
    </source>
</evidence>
<dbReference type="InterPro" id="IPR010998">
    <property type="entry name" value="Integrase_recombinase_N"/>
</dbReference>
<evidence type="ECO:0000256" key="4">
    <source>
        <dbReference type="ARBA" id="ARBA00023172"/>
    </source>
</evidence>
<comment type="similarity">
    <text evidence="1">Belongs to the 'phage' integrase family.</text>
</comment>
<dbReference type="InterPro" id="IPR011010">
    <property type="entry name" value="DNA_brk_join_enz"/>
</dbReference>
<dbReference type="Gene3D" id="1.10.443.10">
    <property type="entry name" value="Intergrase catalytic core"/>
    <property type="match status" value="1"/>
</dbReference>
<feature type="domain" description="Core-binding (CB)" evidence="7">
    <location>
        <begin position="75"/>
        <end position="156"/>
    </location>
</feature>
<dbReference type="InterPro" id="IPR013762">
    <property type="entry name" value="Integrase-like_cat_sf"/>
</dbReference>
<dbReference type="GO" id="GO:0003677">
    <property type="term" value="F:DNA binding"/>
    <property type="evidence" value="ECO:0007669"/>
    <property type="project" value="UniProtKB-UniRule"/>
</dbReference>
<keyword evidence="9" id="KW-1185">Reference proteome</keyword>
<gene>
    <name evidence="8" type="ORF">GCM10010260_31980</name>
</gene>
<dbReference type="InterPro" id="IPR002104">
    <property type="entry name" value="Integrase_catalytic"/>
</dbReference>
<keyword evidence="3 5" id="KW-0238">DNA-binding</keyword>
<dbReference type="Gene3D" id="1.10.150.130">
    <property type="match status" value="1"/>
</dbReference>
<dbReference type="PROSITE" id="PS51900">
    <property type="entry name" value="CB"/>
    <property type="match status" value="1"/>
</dbReference>
<reference evidence="8" key="2">
    <citation type="submission" date="2020-09" db="EMBL/GenBank/DDBJ databases">
        <authorList>
            <person name="Sun Q."/>
            <person name="Ohkuma M."/>
        </authorList>
    </citation>
    <scope>NUCLEOTIDE SEQUENCE</scope>
    <source>
        <strain evidence="8">JCM 4369</strain>
    </source>
</reference>
<dbReference type="Pfam" id="PF00589">
    <property type="entry name" value="Phage_integrase"/>
    <property type="match status" value="1"/>
</dbReference>
<reference evidence="8" key="1">
    <citation type="journal article" date="2014" name="Int. J. Syst. Evol. Microbiol.">
        <title>Complete genome sequence of Corynebacterium casei LMG S-19264T (=DSM 44701T), isolated from a smear-ripened cheese.</title>
        <authorList>
            <consortium name="US DOE Joint Genome Institute (JGI-PGF)"/>
            <person name="Walter F."/>
            <person name="Albersmeier A."/>
            <person name="Kalinowski J."/>
            <person name="Ruckert C."/>
        </authorList>
    </citation>
    <scope>NUCLEOTIDE SEQUENCE</scope>
    <source>
        <strain evidence="8">JCM 4369</strain>
    </source>
</reference>
<dbReference type="PANTHER" id="PTHR30629:SF2">
    <property type="entry name" value="PROPHAGE INTEGRASE INTS-RELATED"/>
    <property type="match status" value="1"/>
</dbReference>
<evidence type="ECO:0000259" key="7">
    <source>
        <dbReference type="PROSITE" id="PS51900"/>
    </source>
</evidence>
<dbReference type="EMBL" id="BMTD01000006">
    <property type="protein sequence ID" value="GGU94469.1"/>
    <property type="molecule type" value="Genomic_DNA"/>
</dbReference>
<dbReference type="GO" id="GO:0006310">
    <property type="term" value="P:DNA recombination"/>
    <property type="evidence" value="ECO:0007669"/>
    <property type="project" value="UniProtKB-KW"/>
</dbReference>
<dbReference type="SUPFAM" id="SSF56349">
    <property type="entry name" value="DNA breaking-rejoining enzymes"/>
    <property type="match status" value="1"/>
</dbReference>
<dbReference type="InterPro" id="IPR050808">
    <property type="entry name" value="Phage_Integrase"/>
</dbReference>